<dbReference type="PANTHER" id="PTHR43157">
    <property type="entry name" value="PHOSPHATIDYLINOSITOL-GLYCAN BIOSYNTHESIS CLASS F PROTEIN-RELATED"/>
    <property type="match status" value="1"/>
</dbReference>
<dbReference type="InterPro" id="IPR002347">
    <property type="entry name" value="SDR_fam"/>
</dbReference>
<keyword evidence="1" id="KW-0560">Oxidoreductase</keyword>
<dbReference type="Proteomes" id="UP000030653">
    <property type="component" value="Unassembled WGS sequence"/>
</dbReference>
<dbReference type="InterPro" id="IPR036291">
    <property type="entry name" value="NAD(P)-bd_dom_sf"/>
</dbReference>
<dbReference type="EMBL" id="JH795877">
    <property type="protein sequence ID" value="EJT97349.1"/>
    <property type="molecule type" value="Genomic_DNA"/>
</dbReference>
<evidence type="ECO:0000313" key="2">
    <source>
        <dbReference type="EMBL" id="EJT97349.1"/>
    </source>
</evidence>
<sequence length="325" mass="35523">MSIPPLPLDTTLQGRSVLITGANVGLGFSAALLALQLGASPLYITCRSAEKGNKARDDLLADPVVRKKNPRAIVKVYELEMSKWDGVTSFAEKFLDDRHKAGEGLDIAILNAAMFSIAYEVAPTGNEMLLQVTYLSTALLSLLLLPLLEKSTTSEHTARLTFITSGMHMNTSLKHCPPDDVNYLASLNDKKTFGASDRYGLTKLLVILFLRHLCEKVGTDKVIINNACPGLIQTKLERNLPWVIAPFVQLMKFTAGNSVEKGATCYIAAVASVGPESHGQWYQRMKLTPYSEVVTGTESKKLQQRIWDETVKQLQTVCPGVGTAI</sequence>
<dbReference type="PANTHER" id="PTHR43157:SF31">
    <property type="entry name" value="PHOSPHATIDYLINOSITOL-GLYCAN BIOSYNTHESIS CLASS F PROTEIN"/>
    <property type="match status" value="1"/>
</dbReference>
<dbReference type="Gene3D" id="3.40.50.720">
    <property type="entry name" value="NAD(P)-binding Rossmann-like Domain"/>
    <property type="match status" value="1"/>
</dbReference>
<organism evidence="2 3">
    <name type="scientific">Dacryopinax primogenitus (strain DJM 731)</name>
    <name type="common">Brown rot fungus</name>
    <dbReference type="NCBI Taxonomy" id="1858805"/>
    <lineage>
        <taxon>Eukaryota</taxon>
        <taxon>Fungi</taxon>
        <taxon>Dikarya</taxon>
        <taxon>Basidiomycota</taxon>
        <taxon>Agaricomycotina</taxon>
        <taxon>Dacrymycetes</taxon>
        <taxon>Dacrymycetales</taxon>
        <taxon>Dacrymycetaceae</taxon>
        <taxon>Dacryopinax</taxon>
    </lineage>
</organism>
<keyword evidence="3" id="KW-1185">Reference proteome</keyword>
<proteinExistence type="predicted"/>
<protein>
    <submittedName>
        <fullName evidence="2">NADP-binding protein</fullName>
    </submittedName>
</protein>
<name>M5FR51_DACPD</name>
<dbReference type="OMA" id="HCELPEA"/>
<dbReference type="GeneID" id="63684368"/>
<evidence type="ECO:0000256" key="1">
    <source>
        <dbReference type="ARBA" id="ARBA00023002"/>
    </source>
</evidence>
<dbReference type="PRINTS" id="PR00081">
    <property type="entry name" value="GDHRDH"/>
</dbReference>
<reference evidence="2 3" key="1">
    <citation type="journal article" date="2012" name="Science">
        <title>The Paleozoic origin of enzymatic lignin decomposition reconstructed from 31 fungal genomes.</title>
        <authorList>
            <person name="Floudas D."/>
            <person name="Binder M."/>
            <person name="Riley R."/>
            <person name="Barry K."/>
            <person name="Blanchette R.A."/>
            <person name="Henrissat B."/>
            <person name="Martinez A.T."/>
            <person name="Otillar R."/>
            <person name="Spatafora J.W."/>
            <person name="Yadav J.S."/>
            <person name="Aerts A."/>
            <person name="Benoit I."/>
            <person name="Boyd A."/>
            <person name="Carlson A."/>
            <person name="Copeland A."/>
            <person name="Coutinho P.M."/>
            <person name="de Vries R.P."/>
            <person name="Ferreira P."/>
            <person name="Findley K."/>
            <person name="Foster B."/>
            <person name="Gaskell J."/>
            <person name="Glotzer D."/>
            <person name="Gorecki P."/>
            <person name="Heitman J."/>
            <person name="Hesse C."/>
            <person name="Hori C."/>
            <person name="Igarashi K."/>
            <person name="Jurgens J.A."/>
            <person name="Kallen N."/>
            <person name="Kersten P."/>
            <person name="Kohler A."/>
            <person name="Kuees U."/>
            <person name="Kumar T.K.A."/>
            <person name="Kuo A."/>
            <person name="LaButti K."/>
            <person name="Larrondo L.F."/>
            <person name="Lindquist E."/>
            <person name="Ling A."/>
            <person name="Lombard V."/>
            <person name="Lucas S."/>
            <person name="Lundell T."/>
            <person name="Martin R."/>
            <person name="McLaughlin D.J."/>
            <person name="Morgenstern I."/>
            <person name="Morin E."/>
            <person name="Murat C."/>
            <person name="Nagy L.G."/>
            <person name="Nolan M."/>
            <person name="Ohm R.A."/>
            <person name="Patyshakuliyeva A."/>
            <person name="Rokas A."/>
            <person name="Ruiz-Duenas F.J."/>
            <person name="Sabat G."/>
            <person name="Salamov A."/>
            <person name="Samejima M."/>
            <person name="Schmutz J."/>
            <person name="Slot J.C."/>
            <person name="St John F."/>
            <person name="Stenlid J."/>
            <person name="Sun H."/>
            <person name="Sun S."/>
            <person name="Syed K."/>
            <person name="Tsang A."/>
            <person name="Wiebenga A."/>
            <person name="Young D."/>
            <person name="Pisabarro A."/>
            <person name="Eastwood D.C."/>
            <person name="Martin F."/>
            <person name="Cullen D."/>
            <person name="Grigoriev I.V."/>
            <person name="Hibbett D.S."/>
        </authorList>
    </citation>
    <scope>NUCLEOTIDE SEQUENCE [LARGE SCALE GENOMIC DNA]</scope>
    <source>
        <strain evidence="2 3">DJM-731 SS1</strain>
    </source>
</reference>
<dbReference type="RefSeq" id="XP_040624247.1">
    <property type="nucleotide sequence ID" value="XM_040769306.1"/>
</dbReference>
<gene>
    <name evidence="2" type="ORF">DACRYDRAFT_111891</name>
</gene>
<dbReference type="SUPFAM" id="SSF51735">
    <property type="entry name" value="NAD(P)-binding Rossmann-fold domains"/>
    <property type="match status" value="1"/>
</dbReference>
<dbReference type="GO" id="GO:0016491">
    <property type="term" value="F:oxidoreductase activity"/>
    <property type="evidence" value="ECO:0007669"/>
    <property type="project" value="UniProtKB-KW"/>
</dbReference>
<dbReference type="OrthoDB" id="542013at2759"/>
<dbReference type="STRING" id="1858805.M5FR51"/>
<dbReference type="AlphaFoldDB" id="M5FR51"/>
<accession>M5FR51</accession>
<dbReference type="HOGENOM" id="CLU_010194_44_4_1"/>
<evidence type="ECO:0000313" key="3">
    <source>
        <dbReference type="Proteomes" id="UP000030653"/>
    </source>
</evidence>